<gene>
    <name evidence="2" type="ORF">A2319_04395</name>
</gene>
<dbReference type="Pfam" id="PF13413">
    <property type="entry name" value="HTH_25"/>
    <property type="match status" value="1"/>
</dbReference>
<name>A0A1G2BEM2_9BACT</name>
<dbReference type="InterPro" id="IPR013783">
    <property type="entry name" value="Ig-like_fold"/>
</dbReference>
<dbReference type="InterPro" id="IPR010982">
    <property type="entry name" value="Lambda_DNA-bd_dom_sf"/>
</dbReference>
<dbReference type="Gene3D" id="2.60.40.10">
    <property type="entry name" value="Immunoglobulins"/>
    <property type="match status" value="1"/>
</dbReference>
<dbReference type="Proteomes" id="UP000176420">
    <property type="component" value="Unassembled WGS sequence"/>
</dbReference>
<dbReference type="PANTHER" id="PTHR34475:SF1">
    <property type="entry name" value="CYTOSKELETON PROTEIN RODZ"/>
    <property type="match status" value="1"/>
</dbReference>
<comment type="caution">
    <text evidence="2">The sequence shown here is derived from an EMBL/GenBank/DDBJ whole genome shotgun (WGS) entry which is preliminary data.</text>
</comment>
<dbReference type="Pfam" id="PF09136">
    <property type="entry name" value="Glucodextran_B"/>
    <property type="match status" value="1"/>
</dbReference>
<protein>
    <recommendedName>
        <fullName evidence="4">HTH cro/C1-type domain-containing protein</fullName>
    </recommendedName>
</protein>
<dbReference type="SUPFAM" id="SSF47413">
    <property type="entry name" value="lambda repressor-like DNA-binding domains"/>
    <property type="match status" value="1"/>
</dbReference>
<dbReference type="AlphaFoldDB" id="A0A1G2BEM2"/>
<dbReference type="Gene3D" id="1.10.260.40">
    <property type="entry name" value="lambda repressor-like DNA-binding domains"/>
    <property type="match status" value="1"/>
</dbReference>
<evidence type="ECO:0000313" key="2">
    <source>
        <dbReference type="EMBL" id="OGY87661.1"/>
    </source>
</evidence>
<reference evidence="2 3" key="1">
    <citation type="journal article" date="2016" name="Nat. Commun.">
        <title>Thousands of microbial genomes shed light on interconnected biogeochemical processes in an aquifer system.</title>
        <authorList>
            <person name="Anantharaman K."/>
            <person name="Brown C.T."/>
            <person name="Hug L.A."/>
            <person name="Sharon I."/>
            <person name="Castelle C.J."/>
            <person name="Probst A.J."/>
            <person name="Thomas B.C."/>
            <person name="Singh A."/>
            <person name="Wilkins M.J."/>
            <person name="Karaoz U."/>
            <person name="Brodie E.L."/>
            <person name="Williams K.H."/>
            <person name="Hubbard S.S."/>
            <person name="Banfield J.F."/>
        </authorList>
    </citation>
    <scope>NUCLEOTIDE SEQUENCE [LARGE SCALE GENOMIC DNA]</scope>
</reference>
<proteinExistence type="predicted"/>
<evidence type="ECO:0000313" key="3">
    <source>
        <dbReference type="Proteomes" id="UP000176420"/>
    </source>
</evidence>
<evidence type="ECO:0000256" key="1">
    <source>
        <dbReference type="SAM" id="Phobius"/>
    </source>
</evidence>
<dbReference type="PANTHER" id="PTHR34475">
    <property type="match status" value="1"/>
</dbReference>
<dbReference type="CDD" id="cd00093">
    <property type="entry name" value="HTH_XRE"/>
    <property type="match status" value="1"/>
</dbReference>
<accession>A0A1G2BEM2</accession>
<keyword evidence="1" id="KW-0812">Transmembrane</keyword>
<dbReference type="GO" id="GO:0003677">
    <property type="term" value="F:DNA binding"/>
    <property type="evidence" value="ECO:0007669"/>
    <property type="project" value="InterPro"/>
</dbReference>
<sequence length="264" mass="29695">MKRQISFKDSLTIKLQKTAEKKAGRRFQERPLLKQKTIGEQLSAARQASKRNLKDLALQLKISVNYLSALESGNYNALPSPVYIKNYLRLYCQALAIPWDKMQKQYEQEIIVYHDKESWPKKEQGILQKKNQTTVPQISTNSPHHQKPVLIPRLLKFGVFGIVVFGVVVYFGFSLLRLVTPPALTIASPQADMIVSERELIISGKSVPGAVIKINGQAVAIDQDGKFSEAIVLGQGLNTIYISAKSKLSQENTIVRNVLYKETE</sequence>
<evidence type="ECO:0008006" key="4">
    <source>
        <dbReference type="Google" id="ProtNLM"/>
    </source>
</evidence>
<dbReference type="EMBL" id="MHKI01000006">
    <property type="protein sequence ID" value="OGY87661.1"/>
    <property type="molecule type" value="Genomic_DNA"/>
</dbReference>
<feature type="transmembrane region" description="Helical" evidence="1">
    <location>
        <begin position="154"/>
        <end position="173"/>
    </location>
</feature>
<keyword evidence="1" id="KW-0472">Membrane</keyword>
<organism evidence="2 3">
    <name type="scientific">Candidatus Kerfeldbacteria bacterium RIFOXYB2_FULL_38_14</name>
    <dbReference type="NCBI Taxonomy" id="1798547"/>
    <lineage>
        <taxon>Bacteria</taxon>
        <taxon>Candidatus Kerfeldiibacteriota</taxon>
    </lineage>
</organism>
<dbReference type="InterPro" id="IPR001387">
    <property type="entry name" value="Cro/C1-type_HTH"/>
</dbReference>
<dbReference type="InterPro" id="IPR050400">
    <property type="entry name" value="Bact_Cytoskel_RodZ"/>
</dbReference>
<keyword evidence="1" id="KW-1133">Transmembrane helix</keyword>